<protein>
    <submittedName>
        <fullName evidence="1">Uncharacterized protein</fullName>
    </submittedName>
</protein>
<comment type="caution">
    <text evidence="1">The sequence shown here is derived from an EMBL/GenBank/DDBJ whole genome shotgun (WGS) entry which is preliminary data.</text>
</comment>
<name>A0ABW2WNH6_9ACTN</name>
<accession>A0ABW2WNH6</accession>
<evidence type="ECO:0000313" key="1">
    <source>
        <dbReference type="EMBL" id="MFD0623035.1"/>
    </source>
</evidence>
<evidence type="ECO:0000313" key="2">
    <source>
        <dbReference type="Proteomes" id="UP001596915"/>
    </source>
</evidence>
<proteinExistence type="predicted"/>
<dbReference type="Proteomes" id="UP001596915">
    <property type="component" value="Unassembled WGS sequence"/>
</dbReference>
<dbReference type="EMBL" id="JBHTGL010000008">
    <property type="protein sequence ID" value="MFD0623035.1"/>
    <property type="molecule type" value="Genomic_DNA"/>
</dbReference>
<keyword evidence="2" id="KW-1185">Reference proteome</keyword>
<reference evidence="2" key="1">
    <citation type="journal article" date="2019" name="Int. J. Syst. Evol. Microbiol.">
        <title>The Global Catalogue of Microorganisms (GCM) 10K type strain sequencing project: providing services to taxonomists for standard genome sequencing and annotation.</title>
        <authorList>
            <consortium name="The Broad Institute Genomics Platform"/>
            <consortium name="The Broad Institute Genome Sequencing Center for Infectious Disease"/>
            <person name="Wu L."/>
            <person name="Ma J."/>
        </authorList>
    </citation>
    <scope>NUCLEOTIDE SEQUENCE [LARGE SCALE GENOMIC DNA]</scope>
    <source>
        <strain evidence="2">JCM 12607</strain>
    </source>
</reference>
<sequence length="202" mass="22717">MRHDRSDPAAPQLTNDEFDELIDRINAHHQAKLIAVSAGRPKPAPFVMPAGFEGVSNDYSDLPQDSIDAFAASRDANASQANGQTDHISSIAEDYRNEKISEDSFDDLIDKQKQENIDKYTKDQNDTADKLKASGHAHPEKQSEIAQAFSDAGDWIIDNLWTPVKEFFQKLAAQIEQWWNKVVSWFGDAVDSLKSWWHGLFG</sequence>
<organism evidence="1 2">
    <name type="scientific">Streptomyces sanglieri</name>
    <dbReference type="NCBI Taxonomy" id="193460"/>
    <lineage>
        <taxon>Bacteria</taxon>
        <taxon>Bacillati</taxon>
        <taxon>Actinomycetota</taxon>
        <taxon>Actinomycetes</taxon>
        <taxon>Kitasatosporales</taxon>
        <taxon>Streptomycetaceae</taxon>
        <taxon>Streptomyces</taxon>
    </lineage>
</organism>
<gene>
    <name evidence="1" type="ORF">ACFQ2K_09680</name>
</gene>